<proteinExistence type="predicted"/>
<comment type="caution">
    <text evidence="2">The sequence shown here is derived from an EMBL/GenBank/DDBJ whole genome shotgun (WGS) entry which is preliminary data.</text>
</comment>
<evidence type="ECO:0000313" key="2">
    <source>
        <dbReference type="EMBL" id="KAF7376720.1"/>
    </source>
</evidence>
<sequence>MLNVMEADRVRLLDLDAQILDLKRSLSTLRTKRAQVQERLDAYKYPVLTLPNELASEIFIHFLPVYPAPPPLTGLESPTTLTHICHRWREVALATPVLWRALKFSHNNYSESYKLIFDAWMRRSRSCPLSIDIYTTDHKVSPDLFTEMMAMAATRLEHLELRTPCHPHPKIGRMPLLRSLTLAFETRDEVFTYDAPQLRTVVLLGGVVQHVALPWAQLTWLTLNYVGINLCASILRQTKNLVRCDLRLGRYAQPDELLDSPSPDLALPCLESLTLKTTLERVDGFLAAFAVPALNKLELDEIFLGVEPIEALKMFISKSRCNLREVCIRGKNITGDDLYRHAFPSIFTSYLYHRDPWSESDEDDSESEGHSSFSESASE</sequence>
<dbReference type="EMBL" id="JACAZH010000001">
    <property type="protein sequence ID" value="KAF7376720.1"/>
    <property type="molecule type" value="Genomic_DNA"/>
</dbReference>
<dbReference type="OrthoDB" id="2844974at2759"/>
<reference evidence="2" key="1">
    <citation type="submission" date="2020-05" db="EMBL/GenBank/DDBJ databases">
        <title>Mycena genomes resolve the evolution of fungal bioluminescence.</title>
        <authorList>
            <person name="Tsai I.J."/>
        </authorList>
    </citation>
    <scope>NUCLEOTIDE SEQUENCE</scope>
    <source>
        <strain evidence="2">160909Yilan</strain>
    </source>
</reference>
<gene>
    <name evidence="2" type="ORF">MSAN_00089100</name>
</gene>
<accession>A0A8H7DJP4</accession>
<dbReference type="AlphaFoldDB" id="A0A8H7DJP4"/>
<organism evidence="2 3">
    <name type="scientific">Mycena sanguinolenta</name>
    <dbReference type="NCBI Taxonomy" id="230812"/>
    <lineage>
        <taxon>Eukaryota</taxon>
        <taxon>Fungi</taxon>
        <taxon>Dikarya</taxon>
        <taxon>Basidiomycota</taxon>
        <taxon>Agaricomycotina</taxon>
        <taxon>Agaricomycetes</taxon>
        <taxon>Agaricomycetidae</taxon>
        <taxon>Agaricales</taxon>
        <taxon>Marasmiineae</taxon>
        <taxon>Mycenaceae</taxon>
        <taxon>Mycena</taxon>
    </lineage>
</organism>
<dbReference type="SUPFAM" id="SSF52047">
    <property type="entry name" value="RNI-like"/>
    <property type="match status" value="1"/>
</dbReference>
<dbReference type="Proteomes" id="UP000623467">
    <property type="component" value="Unassembled WGS sequence"/>
</dbReference>
<feature type="compositionally biased region" description="Low complexity" evidence="1">
    <location>
        <begin position="370"/>
        <end position="379"/>
    </location>
</feature>
<name>A0A8H7DJP4_9AGAR</name>
<feature type="region of interest" description="Disordered" evidence="1">
    <location>
        <begin position="357"/>
        <end position="379"/>
    </location>
</feature>
<evidence type="ECO:0000313" key="3">
    <source>
        <dbReference type="Proteomes" id="UP000623467"/>
    </source>
</evidence>
<evidence type="ECO:0000256" key="1">
    <source>
        <dbReference type="SAM" id="MobiDB-lite"/>
    </source>
</evidence>
<protein>
    <submittedName>
        <fullName evidence="2">F-box domain-containing protein</fullName>
    </submittedName>
</protein>
<keyword evidence="3" id="KW-1185">Reference proteome</keyword>